<evidence type="ECO:0000313" key="3">
    <source>
        <dbReference type="Proteomes" id="UP000694580"/>
    </source>
</evidence>
<dbReference type="GeneTree" id="ENSGT01030000239375"/>
<dbReference type="Gene3D" id="1.20.1250.70">
    <property type="entry name" value="Interleukin-15/Interleukin-21"/>
    <property type="match status" value="1"/>
</dbReference>
<reference evidence="2" key="3">
    <citation type="submission" date="2025-09" db="UniProtKB">
        <authorList>
            <consortium name="Ensembl"/>
        </authorList>
    </citation>
    <scope>IDENTIFICATION</scope>
</reference>
<evidence type="ECO:0000313" key="2">
    <source>
        <dbReference type="Ensembl" id="ENSDCDP00010017285.1"/>
    </source>
</evidence>
<evidence type="ECO:0008006" key="4">
    <source>
        <dbReference type="Google" id="ProtNLM"/>
    </source>
</evidence>
<protein>
    <recommendedName>
        <fullName evidence="4">Interleukin</fullName>
    </recommendedName>
</protein>
<sequence length="117" mass="13290">MSLSLSCVLAAALFVLGQAELSENDLKIIEVQTNLRQLNKFIQECCTKSVLNCFRTQLLKVHTSNARLQSKVCKSLQNPRKWIFLLQNQCPSCQSFPVTDSREFVDKLKTLLEKVSV</sequence>
<name>A0AAY4B8Y9_9TELE</name>
<reference evidence="2" key="2">
    <citation type="submission" date="2025-08" db="UniProtKB">
        <authorList>
            <consortium name="Ensembl"/>
        </authorList>
    </citation>
    <scope>IDENTIFICATION</scope>
</reference>
<dbReference type="SUPFAM" id="SSF47266">
    <property type="entry name" value="4-helical cytokines"/>
    <property type="match status" value="1"/>
</dbReference>
<feature type="chain" id="PRO_5044214317" description="Interleukin" evidence="1">
    <location>
        <begin position="20"/>
        <end position="117"/>
    </location>
</feature>
<dbReference type="Proteomes" id="UP000694580">
    <property type="component" value="Chromosome 14"/>
</dbReference>
<feature type="signal peptide" evidence="1">
    <location>
        <begin position="1"/>
        <end position="19"/>
    </location>
</feature>
<proteinExistence type="predicted"/>
<dbReference type="InterPro" id="IPR009079">
    <property type="entry name" value="4_helix_cytokine-like_core"/>
</dbReference>
<evidence type="ECO:0000256" key="1">
    <source>
        <dbReference type="SAM" id="SignalP"/>
    </source>
</evidence>
<dbReference type="Ensembl" id="ENSDCDT00010018324.1">
    <property type="protein sequence ID" value="ENSDCDP00010017285.1"/>
    <property type="gene ID" value="ENSDCDG00010007916.1"/>
</dbReference>
<accession>A0AAY4B8Y9</accession>
<organism evidence="2 3">
    <name type="scientific">Denticeps clupeoides</name>
    <name type="common">denticle herring</name>
    <dbReference type="NCBI Taxonomy" id="299321"/>
    <lineage>
        <taxon>Eukaryota</taxon>
        <taxon>Metazoa</taxon>
        <taxon>Chordata</taxon>
        <taxon>Craniata</taxon>
        <taxon>Vertebrata</taxon>
        <taxon>Euteleostomi</taxon>
        <taxon>Actinopterygii</taxon>
        <taxon>Neopterygii</taxon>
        <taxon>Teleostei</taxon>
        <taxon>Clupei</taxon>
        <taxon>Clupeiformes</taxon>
        <taxon>Denticipitoidei</taxon>
        <taxon>Denticipitidae</taxon>
        <taxon>Denticeps</taxon>
    </lineage>
</organism>
<keyword evidence="3" id="KW-1185">Reference proteome</keyword>
<dbReference type="AlphaFoldDB" id="A0AAY4B8Y9"/>
<reference evidence="2 3" key="1">
    <citation type="submission" date="2020-06" db="EMBL/GenBank/DDBJ databases">
        <authorList>
            <consortium name="Wellcome Sanger Institute Data Sharing"/>
        </authorList>
    </citation>
    <scope>NUCLEOTIDE SEQUENCE [LARGE SCALE GENOMIC DNA]</scope>
</reference>
<keyword evidence="1" id="KW-0732">Signal</keyword>